<dbReference type="Proteomes" id="UP000029227">
    <property type="component" value="Unassembled WGS sequence"/>
</dbReference>
<reference evidence="1 2" key="1">
    <citation type="journal article" date="2014" name="Genome Announc.">
        <title>Draft Genome Sequences of Two Vibrionaceae Species, Vibrio ponticus C121 and Photobacterium aphoticum C119, Isolated as Coral Reef Microbiota.</title>
        <authorList>
            <person name="Al-saari N."/>
            <person name="Meirelles P.M."/>
            <person name="Mino S."/>
            <person name="Suda W."/>
            <person name="Oshima K."/>
            <person name="Hattori M."/>
            <person name="Ohkuma M."/>
            <person name="Thompson F.L."/>
            <person name="Gomez-Gil B."/>
            <person name="Sawabe T."/>
            <person name="Sawabe T."/>
        </authorList>
    </citation>
    <scope>NUCLEOTIDE SEQUENCE [LARGE SCALE GENOMIC DNA]</scope>
    <source>
        <strain evidence="1 2">JCM 19237</strain>
    </source>
</reference>
<sequence length="111" mass="12763">MYAYVARQPIFNRQQKTVGYELLFRDGESNAFPNIDANKATCRLLVENFIAVGSDDADRGKRRFINFPQQSLVRLLPTLLPKKQVVIEVLETCEPMMSCFWPFVICTAWAT</sequence>
<accession>A0A090QRX1</accession>
<dbReference type="EMBL" id="BBMN01000008">
    <property type="protein sequence ID" value="GAL05666.1"/>
    <property type="molecule type" value="Genomic_DNA"/>
</dbReference>
<protein>
    <submittedName>
        <fullName evidence="1">Predicted signal transduction protein</fullName>
    </submittedName>
</protein>
<evidence type="ECO:0000313" key="2">
    <source>
        <dbReference type="Proteomes" id="UP000029227"/>
    </source>
</evidence>
<proteinExistence type="predicted"/>
<dbReference type="InterPro" id="IPR035919">
    <property type="entry name" value="EAL_sf"/>
</dbReference>
<evidence type="ECO:0000313" key="1">
    <source>
        <dbReference type="EMBL" id="GAL05666.1"/>
    </source>
</evidence>
<dbReference type="eggNOG" id="COG3434">
    <property type="taxonomic scope" value="Bacteria"/>
</dbReference>
<organism evidence="1 2">
    <name type="scientific">Photobacterium aphoticum</name>
    <dbReference type="NCBI Taxonomy" id="754436"/>
    <lineage>
        <taxon>Bacteria</taxon>
        <taxon>Pseudomonadati</taxon>
        <taxon>Pseudomonadota</taxon>
        <taxon>Gammaproteobacteria</taxon>
        <taxon>Vibrionales</taxon>
        <taxon>Vibrionaceae</taxon>
        <taxon>Photobacterium</taxon>
    </lineage>
</organism>
<dbReference type="AlphaFoldDB" id="A0A090QRX1"/>
<dbReference type="SUPFAM" id="SSF141868">
    <property type="entry name" value="EAL domain-like"/>
    <property type="match status" value="1"/>
</dbReference>
<dbReference type="STRING" id="754436.JCM19237_4739"/>
<comment type="caution">
    <text evidence="1">The sequence shown here is derived from an EMBL/GenBank/DDBJ whole genome shotgun (WGS) entry which is preliminary data.</text>
</comment>
<name>A0A090QRX1_9GAMM</name>
<gene>
    <name evidence="1" type="ORF">JCM19237_4739</name>
</gene>